<dbReference type="Gene3D" id="2.60.120.380">
    <property type="match status" value="1"/>
</dbReference>
<dbReference type="Proteomes" id="UP000578091">
    <property type="component" value="Unassembled WGS sequence"/>
</dbReference>
<dbReference type="EMBL" id="JACCKA010000072">
    <property type="protein sequence ID" value="NZA27157.1"/>
    <property type="molecule type" value="Genomic_DNA"/>
</dbReference>
<evidence type="ECO:0000256" key="1">
    <source>
        <dbReference type="SAM" id="MobiDB-lite"/>
    </source>
</evidence>
<dbReference type="InterPro" id="IPR013694">
    <property type="entry name" value="VIT"/>
</dbReference>
<name>A0A853JEY7_9GAMM</name>
<dbReference type="Pfam" id="PF08487">
    <property type="entry name" value="VIT"/>
    <property type="match status" value="1"/>
</dbReference>
<evidence type="ECO:0000259" key="3">
    <source>
        <dbReference type="PROSITE" id="PS51468"/>
    </source>
</evidence>
<dbReference type="Gene3D" id="1.25.40.10">
    <property type="entry name" value="Tetratricopeptide repeat domain"/>
    <property type="match status" value="1"/>
</dbReference>
<dbReference type="AlphaFoldDB" id="A0A853JEY7"/>
<comment type="caution">
    <text evidence="4">The sequence shown here is derived from an EMBL/GenBank/DDBJ whole genome shotgun (WGS) entry which is preliminary data.</text>
</comment>
<dbReference type="RefSeq" id="WP_180678932.1">
    <property type="nucleotide sequence ID" value="NZ_JACCKA010000072.1"/>
</dbReference>
<dbReference type="SUPFAM" id="SSF48452">
    <property type="entry name" value="TPR-like"/>
    <property type="match status" value="1"/>
</dbReference>
<dbReference type="InterPro" id="IPR011990">
    <property type="entry name" value="TPR-like_helical_dom_sf"/>
</dbReference>
<proteinExistence type="predicted"/>
<keyword evidence="5" id="KW-1185">Reference proteome</keyword>
<dbReference type="InterPro" id="IPR019220">
    <property type="entry name" value="DUF2135"/>
</dbReference>
<reference evidence="4 5" key="1">
    <citation type="submission" date="2020-07" db="EMBL/GenBank/DDBJ databases">
        <title>Luteimonas sp. SJ-92.</title>
        <authorList>
            <person name="Huang X.-X."/>
            <person name="Xu L."/>
            <person name="Sun J.-Q."/>
        </authorList>
    </citation>
    <scope>NUCLEOTIDE SEQUENCE [LARGE SCALE GENOMIC DNA]</scope>
    <source>
        <strain evidence="4 5">SJ-92</strain>
    </source>
</reference>
<sequence length="978" mass="106697">MRYLVAAVLLCLALVHAPTPAQDAGNLVAPPLIQVARDETPVRLESASIVVDPGAGVARTTIDMEFRNPNARVLEGNLQFPLRPGQQVVGFALDIDGEMRDAVPVEKARGRQVFEEIERRGIDPGLLEQTEGDFFRLRIYPFPAGGSRRVRVVLLEPLARDARGRSTTLPLQFAAGLDTVEVAILGRDPPQLDGPMRGQALETGADGVHRVRLARSAFRPARGVTLRFPAVDAPATQLQVHDDETWFLTEVPVGGAAVARVPAPRIGLLWDSSASGARRAHDLEFALLDAYFEAAGNAEVQLIRLRDRAEDAERFTVVGGDWQALRRALETTIYDGATNPGGWTPDPAVGEYLLFGDGLFNYGQQPFPALGASQRLFAIRAGSAGDSARLAALAAANRGSAIALDDSGDLAAAKAALLQESPRLVSLRGIGAADLVAESHLAQDGFIRIAGRLTEPAARLHLRVARGGRVEPVEIRIGEAPHGGLAAMQWARFTLAALRVDPEGNRAAIAGLGSRFGVVTPQTSLLVLEEVADYVRYDIPPPAGLRAEFADLQARARADRQRDRQSRLDGIAAAWAERVAWWRQPFPKDRPKGLADDAVAVVAMEAADGADMREESARQRVATAPQPAPPPAPAAASSESAVLDRVQVTGSHIAEAAFEPESSPAGPSAIIALQPWQPDSPYGRRLRQARPEDVYRLYLDERGRQPQGTAFLLDVADLLFEREQPELALRVLSNLAEMDLDNRHVLRVLGYRLMQAGRADLAVPVLERVLAMGEEEPQSHRDLALAYAATEQRQKAVDTLYEVVQGEWDGRFPDIEQTALAEINAIVATSPEPLDTRRFDPRLLRNLPLDLRAVLSWDSDNSDMDLWVTDPNGEKAYYGNRLTHQGGRMSRDFTGGYGPEEFALRDAKPGTYRVEANFFGDRQQLVTGATTLQLWLSTGFGTPRQQDRKVTLRLEERAQTVLVGEFEVAPPEDRARRR</sequence>
<feature type="region of interest" description="Disordered" evidence="1">
    <location>
        <begin position="609"/>
        <end position="641"/>
    </location>
</feature>
<gene>
    <name evidence="4" type="ORF">H0E84_12275</name>
</gene>
<feature type="chain" id="PRO_5032729732" evidence="2">
    <location>
        <begin position="22"/>
        <end position="978"/>
    </location>
</feature>
<dbReference type="Pfam" id="PF09906">
    <property type="entry name" value="DUF2135"/>
    <property type="match status" value="1"/>
</dbReference>
<protein>
    <submittedName>
        <fullName evidence="4">DUF2135 domain-containing protein</fullName>
    </submittedName>
</protein>
<evidence type="ECO:0000313" key="4">
    <source>
        <dbReference type="EMBL" id="NZA27157.1"/>
    </source>
</evidence>
<evidence type="ECO:0000313" key="5">
    <source>
        <dbReference type="Proteomes" id="UP000578091"/>
    </source>
</evidence>
<feature type="domain" description="VIT" evidence="3">
    <location>
        <begin position="28"/>
        <end position="156"/>
    </location>
</feature>
<organism evidence="4 5">
    <name type="scientific">Luteimonas salinisoli</name>
    <dbReference type="NCBI Taxonomy" id="2752307"/>
    <lineage>
        <taxon>Bacteria</taxon>
        <taxon>Pseudomonadati</taxon>
        <taxon>Pseudomonadota</taxon>
        <taxon>Gammaproteobacteria</taxon>
        <taxon>Lysobacterales</taxon>
        <taxon>Lysobacteraceae</taxon>
        <taxon>Luteimonas</taxon>
    </lineage>
</organism>
<evidence type="ECO:0000256" key="2">
    <source>
        <dbReference type="SAM" id="SignalP"/>
    </source>
</evidence>
<accession>A0A853JEY7</accession>
<dbReference type="PROSITE" id="PS51468">
    <property type="entry name" value="VIT"/>
    <property type="match status" value="1"/>
</dbReference>
<keyword evidence="2" id="KW-0732">Signal</keyword>
<feature type="signal peptide" evidence="2">
    <location>
        <begin position="1"/>
        <end position="21"/>
    </location>
</feature>